<sequence length="256" mass="29041">MNRSTSWRLIAPALLAAACIPPMARAQALEQYDYQPDRIYPVRTGLGITTQIELSPNEKILDYSTGFSAGWELTRRGNVFYLKPKNVDVDTNMMVRTETHSYIFELKVVATDWKTLDQARRAGVQYKIGFKYPADASFAQAKKAQEKVAMQSAALVPGRSYNFDYDYATRNGKKAPWLVPVNVYDDGRFTYIRMSDLKAFPTGDFPAVFMREREHGEDSLVNTTVEGNTIIVHGTYAYLVIRHGDYVVGLRRNAKK</sequence>
<proteinExistence type="inferred from homology"/>
<evidence type="ECO:0000313" key="5">
    <source>
        <dbReference type="Proteomes" id="UP001620460"/>
    </source>
</evidence>
<organism evidence="4 5">
    <name type="scientific">Dyella ginsengisoli</name>
    <dbReference type="NCBI Taxonomy" id="363848"/>
    <lineage>
        <taxon>Bacteria</taxon>
        <taxon>Pseudomonadati</taxon>
        <taxon>Pseudomonadota</taxon>
        <taxon>Gammaproteobacteria</taxon>
        <taxon>Lysobacterales</taxon>
        <taxon>Rhodanobacteraceae</taxon>
        <taxon>Dyella</taxon>
    </lineage>
</organism>
<dbReference type="CDD" id="cd06911">
    <property type="entry name" value="VirB9_CagX_TrbG"/>
    <property type="match status" value="1"/>
</dbReference>
<feature type="chain" id="PRO_5047464250" evidence="3">
    <location>
        <begin position="27"/>
        <end position="256"/>
    </location>
</feature>
<dbReference type="InterPro" id="IPR010258">
    <property type="entry name" value="Conjugal_tfr_TrbG/VirB9/CagX"/>
</dbReference>
<gene>
    <name evidence="4" type="ORF">ISP17_18195</name>
</gene>
<dbReference type="Proteomes" id="UP001620460">
    <property type="component" value="Unassembled WGS sequence"/>
</dbReference>
<keyword evidence="2 3" id="KW-0732">Signal</keyword>
<name>A0ABW8JXK9_9GAMM</name>
<feature type="signal peptide" evidence="3">
    <location>
        <begin position="1"/>
        <end position="26"/>
    </location>
</feature>
<comment type="similarity">
    <text evidence="1">Belongs to the TrbG/VirB9 family.</text>
</comment>
<evidence type="ECO:0000256" key="3">
    <source>
        <dbReference type="SAM" id="SignalP"/>
    </source>
</evidence>
<comment type="caution">
    <text evidence="4">The sequence shown here is derived from an EMBL/GenBank/DDBJ whole genome shotgun (WGS) entry which is preliminary data.</text>
</comment>
<evidence type="ECO:0000256" key="2">
    <source>
        <dbReference type="ARBA" id="ARBA00022729"/>
    </source>
</evidence>
<reference evidence="4 5" key="1">
    <citation type="submission" date="2020-10" db="EMBL/GenBank/DDBJ databases">
        <title>Phylogeny of dyella-like bacteria.</title>
        <authorList>
            <person name="Fu J."/>
        </authorList>
    </citation>
    <scope>NUCLEOTIDE SEQUENCE [LARGE SCALE GENOMIC DNA]</scope>
    <source>
        <strain evidence="4 5">Gsoil3046</strain>
    </source>
</reference>
<dbReference type="InterPro" id="IPR038161">
    <property type="entry name" value="VirB9/CagX/TrbG_C_sf"/>
</dbReference>
<protein>
    <submittedName>
        <fullName evidence="4">TrbG/VirB9 family P-type conjugative transfer protein</fullName>
    </submittedName>
</protein>
<dbReference type="PROSITE" id="PS51257">
    <property type="entry name" value="PROKAR_LIPOPROTEIN"/>
    <property type="match status" value="1"/>
</dbReference>
<dbReference type="Pfam" id="PF03524">
    <property type="entry name" value="CagX"/>
    <property type="match status" value="1"/>
</dbReference>
<evidence type="ECO:0000256" key="1">
    <source>
        <dbReference type="ARBA" id="ARBA00006135"/>
    </source>
</evidence>
<accession>A0ABW8JXK9</accession>
<keyword evidence="5" id="KW-1185">Reference proteome</keyword>
<dbReference type="EMBL" id="JADIKM010000006">
    <property type="protein sequence ID" value="MFK2905897.1"/>
    <property type="molecule type" value="Genomic_DNA"/>
</dbReference>
<dbReference type="Gene3D" id="2.60.40.2500">
    <property type="match status" value="1"/>
</dbReference>
<evidence type="ECO:0000313" key="4">
    <source>
        <dbReference type="EMBL" id="MFK2905897.1"/>
    </source>
</evidence>
<dbReference type="InterPro" id="IPR033645">
    <property type="entry name" value="VirB9/CagX/TrbG_C"/>
</dbReference>